<evidence type="ECO:0000313" key="2">
    <source>
        <dbReference type="Proteomes" id="UP000076738"/>
    </source>
</evidence>
<protein>
    <submittedName>
        <fullName evidence="1">Uncharacterized protein</fullName>
    </submittedName>
</protein>
<name>A0A167HCV7_CALVF</name>
<proteinExistence type="predicted"/>
<reference evidence="1 2" key="1">
    <citation type="journal article" date="2016" name="Mol. Biol. Evol.">
        <title>Comparative Genomics of Early-Diverging Mushroom-Forming Fungi Provides Insights into the Origins of Lignocellulose Decay Capabilities.</title>
        <authorList>
            <person name="Nagy L.G."/>
            <person name="Riley R."/>
            <person name="Tritt A."/>
            <person name="Adam C."/>
            <person name="Daum C."/>
            <person name="Floudas D."/>
            <person name="Sun H."/>
            <person name="Yadav J.S."/>
            <person name="Pangilinan J."/>
            <person name="Larsson K.H."/>
            <person name="Matsuura K."/>
            <person name="Barry K."/>
            <person name="Labutti K."/>
            <person name="Kuo R."/>
            <person name="Ohm R.A."/>
            <person name="Bhattacharya S.S."/>
            <person name="Shirouzu T."/>
            <person name="Yoshinaga Y."/>
            <person name="Martin F.M."/>
            <person name="Grigoriev I.V."/>
            <person name="Hibbett D.S."/>
        </authorList>
    </citation>
    <scope>NUCLEOTIDE SEQUENCE [LARGE SCALE GENOMIC DNA]</scope>
    <source>
        <strain evidence="1 2">TUFC12733</strain>
    </source>
</reference>
<gene>
    <name evidence="1" type="ORF">CALVIDRAFT_541780</name>
</gene>
<accession>A0A167HCV7</accession>
<dbReference type="AlphaFoldDB" id="A0A167HCV7"/>
<feature type="non-terminal residue" evidence="1">
    <location>
        <position position="1"/>
    </location>
</feature>
<dbReference type="Proteomes" id="UP000076738">
    <property type="component" value="Unassembled WGS sequence"/>
</dbReference>
<dbReference type="EMBL" id="KV417322">
    <property type="protein sequence ID" value="KZO91489.1"/>
    <property type="molecule type" value="Genomic_DNA"/>
</dbReference>
<sequence>TVPLTNRSPAVDSSRTGKSTLRAASLRTIRTIGTFASKAKSSFNEHAGKLGKHAQEGLSDIAGISRVRRLA</sequence>
<keyword evidence="2" id="KW-1185">Reference proteome</keyword>
<evidence type="ECO:0000313" key="1">
    <source>
        <dbReference type="EMBL" id="KZO91489.1"/>
    </source>
</evidence>
<organism evidence="1 2">
    <name type="scientific">Calocera viscosa (strain TUFC12733)</name>
    <dbReference type="NCBI Taxonomy" id="1330018"/>
    <lineage>
        <taxon>Eukaryota</taxon>
        <taxon>Fungi</taxon>
        <taxon>Dikarya</taxon>
        <taxon>Basidiomycota</taxon>
        <taxon>Agaricomycotina</taxon>
        <taxon>Dacrymycetes</taxon>
        <taxon>Dacrymycetales</taxon>
        <taxon>Dacrymycetaceae</taxon>
        <taxon>Calocera</taxon>
    </lineage>
</organism>
<feature type="non-terminal residue" evidence="1">
    <location>
        <position position="71"/>
    </location>
</feature>